<keyword evidence="3 6" id="KW-0812">Transmembrane</keyword>
<comment type="subcellular location">
    <subcellularLocation>
        <location evidence="1">Cell membrane</location>
        <topology evidence="1">Multi-pass membrane protein</topology>
    </subcellularLocation>
</comment>
<feature type="transmembrane region" description="Helical" evidence="6">
    <location>
        <begin position="268"/>
        <end position="292"/>
    </location>
</feature>
<accession>A0ABS0DKC9</accession>
<evidence type="ECO:0000313" key="9">
    <source>
        <dbReference type="Proteomes" id="UP000707731"/>
    </source>
</evidence>
<organism evidence="8 9">
    <name type="scientific">Nocardia higoensis</name>
    <dbReference type="NCBI Taxonomy" id="228599"/>
    <lineage>
        <taxon>Bacteria</taxon>
        <taxon>Bacillati</taxon>
        <taxon>Actinomycetota</taxon>
        <taxon>Actinomycetes</taxon>
        <taxon>Mycobacteriales</taxon>
        <taxon>Nocardiaceae</taxon>
        <taxon>Nocardia</taxon>
    </lineage>
</organism>
<feature type="transmembrane region" description="Helical" evidence="6">
    <location>
        <begin position="16"/>
        <end position="38"/>
    </location>
</feature>
<feature type="transmembrane region" description="Helical" evidence="6">
    <location>
        <begin position="229"/>
        <end position="247"/>
    </location>
</feature>
<proteinExistence type="predicted"/>
<feature type="transmembrane region" description="Helical" evidence="6">
    <location>
        <begin position="401"/>
        <end position="423"/>
    </location>
</feature>
<feature type="transmembrane region" description="Helical" evidence="6">
    <location>
        <begin position="140"/>
        <end position="164"/>
    </location>
</feature>
<protein>
    <submittedName>
        <fullName evidence="8">MFS transporter</fullName>
    </submittedName>
</protein>
<dbReference type="PANTHER" id="PTHR42718">
    <property type="entry name" value="MAJOR FACILITATOR SUPERFAMILY MULTIDRUG TRANSPORTER MFSC"/>
    <property type="match status" value="1"/>
</dbReference>
<feature type="transmembrane region" description="Helical" evidence="6">
    <location>
        <begin position="304"/>
        <end position="322"/>
    </location>
</feature>
<feature type="transmembrane region" description="Helical" evidence="6">
    <location>
        <begin position="105"/>
        <end position="128"/>
    </location>
</feature>
<dbReference type="InterPro" id="IPR011701">
    <property type="entry name" value="MFS"/>
</dbReference>
<evidence type="ECO:0000256" key="2">
    <source>
        <dbReference type="ARBA" id="ARBA00022448"/>
    </source>
</evidence>
<evidence type="ECO:0000259" key="7">
    <source>
        <dbReference type="PROSITE" id="PS50850"/>
    </source>
</evidence>
<comment type="caution">
    <text evidence="8">The sequence shown here is derived from an EMBL/GenBank/DDBJ whole genome shotgun (WGS) entry which is preliminary data.</text>
</comment>
<dbReference type="SUPFAM" id="SSF103473">
    <property type="entry name" value="MFS general substrate transporter"/>
    <property type="match status" value="1"/>
</dbReference>
<feature type="transmembrane region" description="Helical" evidence="6">
    <location>
        <begin position="170"/>
        <end position="191"/>
    </location>
</feature>
<dbReference type="Pfam" id="PF07690">
    <property type="entry name" value="MFS_1"/>
    <property type="match status" value="1"/>
</dbReference>
<keyword evidence="9" id="KW-1185">Reference proteome</keyword>
<keyword evidence="4 6" id="KW-1133">Transmembrane helix</keyword>
<dbReference type="PROSITE" id="PS50850">
    <property type="entry name" value="MFS"/>
    <property type="match status" value="1"/>
</dbReference>
<dbReference type="InterPro" id="IPR020846">
    <property type="entry name" value="MFS_dom"/>
</dbReference>
<keyword evidence="5 6" id="KW-0472">Membrane</keyword>
<feature type="transmembrane region" description="Helical" evidence="6">
    <location>
        <begin position="203"/>
        <end position="223"/>
    </location>
</feature>
<feature type="transmembrane region" description="Helical" evidence="6">
    <location>
        <begin position="50"/>
        <end position="70"/>
    </location>
</feature>
<dbReference type="EMBL" id="JADLQN010000004">
    <property type="protein sequence ID" value="MBF6357148.1"/>
    <property type="molecule type" value="Genomic_DNA"/>
</dbReference>
<dbReference type="PANTHER" id="PTHR42718:SF9">
    <property type="entry name" value="MAJOR FACILITATOR SUPERFAMILY MULTIDRUG TRANSPORTER MFSC"/>
    <property type="match status" value="1"/>
</dbReference>
<evidence type="ECO:0000256" key="5">
    <source>
        <dbReference type="ARBA" id="ARBA00023136"/>
    </source>
</evidence>
<feature type="transmembrane region" description="Helical" evidence="6">
    <location>
        <begin position="82"/>
        <end position="99"/>
    </location>
</feature>
<name>A0ABS0DKC9_9NOCA</name>
<evidence type="ECO:0000256" key="1">
    <source>
        <dbReference type="ARBA" id="ARBA00004651"/>
    </source>
</evidence>
<keyword evidence="2" id="KW-0813">Transport</keyword>
<reference evidence="8 9" key="1">
    <citation type="submission" date="2020-10" db="EMBL/GenBank/DDBJ databases">
        <title>Identification of Nocardia species via Next-generation sequencing and recognition of intraspecies genetic diversity.</title>
        <authorList>
            <person name="Li P."/>
            <person name="Li P."/>
            <person name="Lu B."/>
        </authorList>
    </citation>
    <scope>NUCLEOTIDE SEQUENCE [LARGE SCALE GENOMIC DNA]</scope>
    <source>
        <strain evidence="8 9">BJ06-0143</strain>
    </source>
</reference>
<dbReference type="Proteomes" id="UP000707731">
    <property type="component" value="Unassembled WGS sequence"/>
</dbReference>
<feature type="transmembrane region" description="Helical" evidence="6">
    <location>
        <begin position="359"/>
        <end position="380"/>
    </location>
</feature>
<sequence length="524" mass="54139">MAAVVGSRSDAKTTPIVLALAIAFTITVVDPLVLNLNLPAVSRALHVPAQFVGVLGGAATLVMAAAVLAAGNLGDAFGLKRLLRSGLVLVMIANLLSVFSPGWGFLLGMRLLDGLGMTALLGVPLALLKTSVTAAKRPAAIGAFMAVEMILCGVTPALTGWAVMATDWRVLFLLAPLLCLASLWLTSRYVPEAPVQQRGRLDVVGVILVGAALLALVIGLAAAQNGISRPQTVLPMVISVVAAALFVRHERRTPEPALDPALFGSRAFTVALAATLTLNFLAAGLGIALGQFGSVVLALSPESIGLLYLPGTLLIAGAVIMAGRLVGKYSPTPILVTGLAVLAVSGLLMAGTVSPTMALWLLVAAIWLCNLGALVTSTAVSETVLAEAPPGRSGSVASAQLAFGMTGYALGPTVYLLLLRIYFRQEWLADAESRGLSVTEAEQTVDAVRSSLALSPGNGGFDPNLIRHASGLHLGEDFADALRLTMLTVSILPLLVAAAALSVSASFRRSRRRAAHRSDRQGLE</sequence>
<feature type="domain" description="Major facilitator superfamily (MFS) profile" evidence="7">
    <location>
        <begin position="16"/>
        <end position="508"/>
    </location>
</feature>
<gene>
    <name evidence="8" type="ORF">IU449_21820</name>
</gene>
<evidence type="ECO:0000256" key="3">
    <source>
        <dbReference type="ARBA" id="ARBA00022692"/>
    </source>
</evidence>
<evidence type="ECO:0000256" key="6">
    <source>
        <dbReference type="SAM" id="Phobius"/>
    </source>
</evidence>
<feature type="transmembrane region" description="Helical" evidence="6">
    <location>
        <begin position="334"/>
        <end position="353"/>
    </location>
</feature>
<feature type="transmembrane region" description="Helical" evidence="6">
    <location>
        <begin position="484"/>
        <end position="507"/>
    </location>
</feature>
<evidence type="ECO:0000256" key="4">
    <source>
        <dbReference type="ARBA" id="ARBA00022989"/>
    </source>
</evidence>
<dbReference type="Gene3D" id="1.20.1250.20">
    <property type="entry name" value="MFS general substrate transporter like domains"/>
    <property type="match status" value="2"/>
</dbReference>
<dbReference type="RefSeq" id="WP_195003968.1">
    <property type="nucleotide sequence ID" value="NZ_JADLQN010000004.1"/>
</dbReference>
<dbReference type="InterPro" id="IPR036259">
    <property type="entry name" value="MFS_trans_sf"/>
</dbReference>
<evidence type="ECO:0000313" key="8">
    <source>
        <dbReference type="EMBL" id="MBF6357148.1"/>
    </source>
</evidence>